<evidence type="ECO:0000313" key="1">
    <source>
        <dbReference type="EMBL" id="RCI16135.1"/>
    </source>
</evidence>
<protein>
    <submittedName>
        <fullName evidence="1">Uncharacterized protein</fullName>
    </submittedName>
</protein>
<dbReference type="Proteomes" id="UP000253664">
    <property type="component" value="Unassembled WGS sequence"/>
</dbReference>
<accession>A0A367LNW5</accession>
<name>A0A367LNW5_9HYPO</name>
<sequence>MRNCARAPATHGWVGLAGLELQLMAGATQLISSNLLGTVSLNARD</sequence>
<dbReference type="AlphaFoldDB" id="A0A367LNW5"/>
<evidence type="ECO:0000313" key="2">
    <source>
        <dbReference type="Proteomes" id="UP000253664"/>
    </source>
</evidence>
<reference evidence="1 2" key="1">
    <citation type="journal article" date="2015" name="BMC Genomics">
        <title>Insights from the genome of Ophiocordyceps polyrhachis-furcata to pathogenicity and host specificity in insect fungi.</title>
        <authorList>
            <person name="Wichadakul D."/>
            <person name="Kobmoo N."/>
            <person name="Ingsriswang S."/>
            <person name="Tangphatsornruang S."/>
            <person name="Chantasingh D."/>
            <person name="Luangsa-ard J.J."/>
            <person name="Eurwilaichitr L."/>
        </authorList>
    </citation>
    <scope>NUCLEOTIDE SEQUENCE [LARGE SCALE GENOMIC DNA]</scope>
    <source>
        <strain evidence="1 2">BCC 54312</strain>
    </source>
</reference>
<comment type="caution">
    <text evidence="1">The sequence shown here is derived from an EMBL/GenBank/DDBJ whole genome shotgun (WGS) entry which is preliminary data.</text>
</comment>
<gene>
    <name evidence="1" type="ORF">L249_3085</name>
</gene>
<organism evidence="1 2">
    <name type="scientific">Ophiocordyceps polyrhachis-furcata BCC 54312</name>
    <dbReference type="NCBI Taxonomy" id="1330021"/>
    <lineage>
        <taxon>Eukaryota</taxon>
        <taxon>Fungi</taxon>
        <taxon>Dikarya</taxon>
        <taxon>Ascomycota</taxon>
        <taxon>Pezizomycotina</taxon>
        <taxon>Sordariomycetes</taxon>
        <taxon>Hypocreomycetidae</taxon>
        <taxon>Hypocreales</taxon>
        <taxon>Ophiocordycipitaceae</taxon>
        <taxon>Ophiocordyceps</taxon>
    </lineage>
</organism>
<keyword evidence="2" id="KW-1185">Reference proteome</keyword>
<proteinExistence type="predicted"/>
<dbReference type="EMBL" id="LKCN02000001">
    <property type="protein sequence ID" value="RCI16135.1"/>
    <property type="molecule type" value="Genomic_DNA"/>
</dbReference>